<sequence>MITSTRESFIEFMPVSIFGSVMGLCGLSFAWRRAAVIWNIWELPYLIFRLFAIAAFIALSACYLVKWYKFRKLIIEEFRSPKTICFFATYIICLLLLPGVVIDFFPRVAIVIWCTGAILMLFFAWYMLRRWLDERQEPDSAMPAWVLPIVGTLDIPIIGNQLPLPGIHEITMMAFGIGSVFALVLLVILISRLIFQAPLPEGLQPSLFILTAPLALAFTVYHQLTMKLDITAGTLFYFNLFLALLLGSKIFLIPRACPFKISWWSVSFPLSALSITALTYVENKPDWAHQLFAAGMLLLATIVISYLSVMTMFRVATKTF</sequence>
<feature type="transmembrane region" description="Helical" evidence="5">
    <location>
        <begin position="207"/>
        <end position="224"/>
    </location>
</feature>
<accession>A0A1G8D0N0</accession>
<comment type="subcellular location">
    <subcellularLocation>
        <location evidence="1">Membrane</location>
        <topology evidence="1">Multi-pass membrane protein</topology>
    </subcellularLocation>
</comment>
<dbReference type="CDD" id="cd09323">
    <property type="entry name" value="TDT_SLAC1_like"/>
    <property type="match status" value="1"/>
</dbReference>
<dbReference type="Pfam" id="PF03595">
    <property type="entry name" value="SLAC1"/>
    <property type="match status" value="1"/>
</dbReference>
<gene>
    <name evidence="6" type="ORF">SAMN05192573_11084</name>
</gene>
<evidence type="ECO:0000256" key="1">
    <source>
        <dbReference type="ARBA" id="ARBA00004141"/>
    </source>
</evidence>
<evidence type="ECO:0000256" key="5">
    <source>
        <dbReference type="SAM" id="Phobius"/>
    </source>
</evidence>
<dbReference type="PANTHER" id="PTHR37955">
    <property type="entry name" value="TELLURITE RESISTANCE PROTEIN TEHA"/>
    <property type="match status" value="1"/>
</dbReference>
<dbReference type="InterPro" id="IPR004695">
    <property type="entry name" value="SLAC1/Mae1/Ssu1/TehA"/>
</dbReference>
<feature type="transmembrane region" description="Helical" evidence="5">
    <location>
        <begin position="43"/>
        <end position="64"/>
    </location>
</feature>
<dbReference type="GO" id="GO:0046583">
    <property type="term" value="F:monoatomic cation efflux transmembrane transporter activity"/>
    <property type="evidence" value="ECO:0007669"/>
    <property type="project" value="TreeGrafter"/>
</dbReference>
<organism evidence="6 7">
    <name type="scientific">Mucilaginibacter gossypii</name>
    <dbReference type="NCBI Taxonomy" id="551996"/>
    <lineage>
        <taxon>Bacteria</taxon>
        <taxon>Pseudomonadati</taxon>
        <taxon>Bacteroidota</taxon>
        <taxon>Sphingobacteriia</taxon>
        <taxon>Sphingobacteriales</taxon>
        <taxon>Sphingobacteriaceae</taxon>
        <taxon>Mucilaginibacter</taxon>
    </lineage>
</organism>
<protein>
    <submittedName>
        <fullName evidence="6">Tellurite resistance protein</fullName>
    </submittedName>
</protein>
<dbReference type="EMBL" id="FNCG01000010">
    <property type="protein sequence ID" value="SDH51013.1"/>
    <property type="molecule type" value="Genomic_DNA"/>
</dbReference>
<feature type="transmembrane region" description="Helical" evidence="5">
    <location>
        <begin position="287"/>
        <end position="309"/>
    </location>
</feature>
<dbReference type="Proteomes" id="UP000199705">
    <property type="component" value="Unassembled WGS sequence"/>
</dbReference>
<feature type="transmembrane region" description="Helical" evidence="5">
    <location>
        <begin position="170"/>
        <end position="195"/>
    </location>
</feature>
<evidence type="ECO:0000256" key="2">
    <source>
        <dbReference type="ARBA" id="ARBA00022692"/>
    </source>
</evidence>
<evidence type="ECO:0000313" key="7">
    <source>
        <dbReference type="Proteomes" id="UP000199705"/>
    </source>
</evidence>
<keyword evidence="2 5" id="KW-0812">Transmembrane</keyword>
<evidence type="ECO:0000256" key="3">
    <source>
        <dbReference type="ARBA" id="ARBA00022989"/>
    </source>
</evidence>
<proteinExistence type="predicted"/>
<feature type="transmembrane region" description="Helical" evidence="5">
    <location>
        <begin position="12"/>
        <end position="31"/>
    </location>
</feature>
<feature type="transmembrane region" description="Helical" evidence="5">
    <location>
        <begin position="140"/>
        <end position="158"/>
    </location>
</feature>
<dbReference type="InterPro" id="IPR052951">
    <property type="entry name" value="Tellurite_res_ion_channel"/>
</dbReference>
<dbReference type="AlphaFoldDB" id="A0A1G8D0N0"/>
<dbReference type="GO" id="GO:0005886">
    <property type="term" value="C:plasma membrane"/>
    <property type="evidence" value="ECO:0007669"/>
    <property type="project" value="TreeGrafter"/>
</dbReference>
<dbReference type="InterPro" id="IPR038665">
    <property type="entry name" value="Voltage-dep_anion_channel_sf"/>
</dbReference>
<feature type="transmembrane region" description="Helical" evidence="5">
    <location>
        <begin position="261"/>
        <end position="281"/>
    </location>
</feature>
<keyword evidence="7" id="KW-1185">Reference proteome</keyword>
<keyword evidence="4 5" id="KW-0472">Membrane</keyword>
<dbReference type="Gene3D" id="1.50.10.150">
    <property type="entry name" value="Voltage-dependent anion channel"/>
    <property type="match status" value="1"/>
</dbReference>
<feature type="transmembrane region" description="Helical" evidence="5">
    <location>
        <begin position="236"/>
        <end position="254"/>
    </location>
</feature>
<keyword evidence="3 5" id="KW-1133">Transmembrane helix</keyword>
<dbReference type="RefSeq" id="WP_091170579.1">
    <property type="nucleotide sequence ID" value="NZ_FNCG01000010.1"/>
</dbReference>
<evidence type="ECO:0000313" key="6">
    <source>
        <dbReference type="EMBL" id="SDH51013.1"/>
    </source>
</evidence>
<name>A0A1G8D0N0_9SPHI</name>
<reference evidence="7" key="1">
    <citation type="submission" date="2016-10" db="EMBL/GenBank/DDBJ databases">
        <authorList>
            <person name="Varghese N."/>
            <person name="Submissions S."/>
        </authorList>
    </citation>
    <scope>NUCLEOTIDE SEQUENCE [LARGE SCALE GENOMIC DNA]</scope>
    <source>
        <strain evidence="7">Gh-67</strain>
    </source>
</reference>
<feature type="transmembrane region" description="Helical" evidence="5">
    <location>
        <begin position="84"/>
        <end position="102"/>
    </location>
</feature>
<feature type="transmembrane region" description="Helical" evidence="5">
    <location>
        <begin position="108"/>
        <end position="128"/>
    </location>
</feature>
<dbReference type="PANTHER" id="PTHR37955:SF1">
    <property type="entry name" value="DEP DOMAIN-CONTAINING PROTEIN"/>
    <property type="match status" value="1"/>
</dbReference>
<evidence type="ECO:0000256" key="4">
    <source>
        <dbReference type="ARBA" id="ARBA00023136"/>
    </source>
</evidence>